<reference evidence="2" key="2">
    <citation type="journal article" date="2015" name="Data Brief">
        <title>Shoot transcriptome of the giant reed, Arundo donax.</title>
        <authorList>
            <person name="Barrero R.A."/>
            <person name="Guerrero F.D."/>
            <person name="Moolhuijzen P."/>
            <person name="Goolsby J.A."/>
            <person name="Tidwell J."/>
            <person name="Bellgard S.E."/>
            <person name="Bellgard M.I."/>
        </authorList>
    </citation>
    <scope>NUCLEOTIDE SEQUENCE</scope>
    <source>
        <tissue evidence="2">Shoot tissue taken approximately 20 cm above the soil surface</tissue>
    </source>
</reference>
<accession>A0A0A9C9N8</accession>
<evidence type="ECO:0000256" key="1">
    <source>
        <dbReference type="SAM" id="MobiDB-lite"/>
    </source>
</evidence>
<evidence type="ECO:0000313" key="2">
    <source>
        <dbReference type="EMBL" id="JAD72301.1"/>
    </source>
</evidence>
<feature type="region of interest" description="Disordered" evidence="1">
    <location>
        <begin position="183"/>
        <end position="202"/>
    </location>
</feature>
<feature type="compositionally biased region" description="Polar residues" evidence="1">
    <location>
        <begin position="188"/>
        <end position="202"/>
    </location>
</feature>
<dbReference type="EMBL" id="GBRH01225594">
    <property type="protein sequence ID" value="JAD72301.1"/>
    <property type="molecule type" value="Transcribed_RNA"/>
</dbReference>
<reference evidence="2" key="1">
    <citation type="submission" date="2014-09" db="EMBL/GenBank/DDBJ databases">
        <authorList>
            <person name="Magalhaes I.L.F."/>
            <person name="Oliveira U."/>
            <person name="Santos F.R."/>
            <person name="Vidigal T.H.D.A."/>
            <person name="Brescovit A.D."/>
            <person name="Santos A.J."/>
        </authorList>
    </citation>
    <scope>NUCLEOTIDE SEQUENCE</scope>
    <source>
        <tissue evidence="2">Shoot tissue taken approximately 20 cm above the soil surface</tissue>
    </source>
</reference>
<dbReference type="PANTHER" id="PTHR33115">
    <property type="entry name" value="ARM REPEAT SUPERFAMILY PROTEIN"/>
    <property type="match status" value="1"/>
</dbReference>
<sequence length="269" mass="30458">MSSGDSRTIFIDTLLKNFLPDSTDEDPFERLFIYHTGEDQWISRCYFYSIRWMKRRRYIRGLACEKLVTVISLQGEDDATAVLKGGYGSVAADLTGTLAAFSFSKRTDITIASILAAEILDHLCSHYTKDDEYLKELKKGMTKWMPQVIRKVLSCESTGQEIQAETEANKARCSAPAIDLEKGHDSLDSSQGNPYSSHQQNIEQHEDIKLQEALISLCETICKRWIKADPDLARQFDEIAAKICSEEGKPVRSFTSLVKEAQELLKKKE</sequence>
<dbReference type="PANTHER" id="PTHR33115:SF22">
    <property type="entry name" value="OS12G0449900 PROTEIN"/>
    <property type="match status" value="1"/>
</dbReference>
<proteinExistence type="predicted"/>
<protein>
    <submittedName>
        <fullName evidence="2">Uncharacterized protein</fullName>
    </submittedName>
</protein>
<name>A0A0A9C9N8_ARUDO</name>
<organism evidence="2">
    <name type="scientific">Arundo donax</name>
    <name type="common">Giant reed</name>
    <name type="synonym">Donax arundinaceus</name>
    <dbReference type="NCBI Taxonomy" id="35708"/>
    <lineage>
        <taxon>Eukaryota</taxon>
        <taxon>Viridiplantae</taxon>
        <taxon>Streptophyta</taxon>
        <taxon>Embryophyta</taxon>
        <taxon>Tracheophyta</taxon>
        <taxon>Spermatophyta</taxon>
        <taxon>Magnoliopsida</taxon>
        <taxon>Liliopsida</taxon>
        <taxon>Poales</taxon>
        <taxon>Poaceae</taxon>
        <taxon>PACMAD clade</taxon>
        <taxon>Arundinoideae</taxon>
        <taxon>Arundineae</taxon>
        <taxon>Arundo</taxon>
    </lineage>
</organism>
<dbReference type="AlphaFoldDB" id="A0A0A9C9N8"/>